<keyword evidence="2" id="KW-1185">Reference proteome</keyword>
<evidence type="ECO:0000313" key="1">
    <source>
        <dbReference type="EMBL" id="GMF66816.1"/>
    </source>
</evidence>
<gene>
    <name evidence="1" type="ORF">Pfra01_002831200</name>
</gene>
<organism evidence="1 2">
    <name type="scientific">Phytophthora fragariaefolia</name>
    <dbReference type="NCBI Taxonomy" id="1490495"/>
    <lineage>
        <taxon>Eukaryota</taxon>
        <taxon>Sar</taxon>
        <taxon>Stramenopiles</taxon>
        <taxon>Oomycota</taxon>
        <taxon>Peronosporomycetes</taxon>
        <taxon>Peronosporales</taxon>
        <taxon>Peronosporaceae</taxon>
        <taxon>Phytophthora</taxon>
    </lineage>
</organism>
<evidence type="ECO:0000313" key="2">
    <source>
        <dbReference type="Proteomes" id="UP001165121"/>
    </source>
</evidence>
<name>A0A9W6YK68_9STRA</name>
<accession>A0A9W6YK68</accession>
<proteinExistence type="predicted"/>
<reference evidence="1" key="1">
    <citation type="submission" date="2023-04" db="EMBL/GenBank/DDBJ databases">
        <title>Phytophthora fragariaefolia NBRC 109709.</title>
        <authorList>
            <person name="Ichikawa N."/>
            <person name="Sato H."/>
            <person name="Tonouchi N."/>
        </authorList>
    </citation>
    <scope>NUCLEOTIDE SEQUENCE</scope>
    <source>
        <strain evidence="1">NBRC 109709</strain>
    </source>
</reference>
<comment type="caution">
    <text evidence="1">The sequence shown here is derived from an EMBL/GenBank/DDBJ whole genome shotgun (WGS) entry which is preliminary data.</text>
</comment>
<protein>
    <submittedName>
        <fullName evidence="1">Unnamed protein product</fullName>
    </submittedName>
</protein>
<dbReference type="EMBL" id="BSXT01008764">
    <property type="protein sequence ID" value="GMF66816.1"/>
    <property type="molecule type" value="Genomic_DNA"/>
</dbReference>
<sequence length="106" mass="11382">MPESLSKGVVLRRSGKVGSPVSTRAWTACSPINKSTVSTPGVDTLNINVQHTQAGPVVNMDADLNTEFSSKAMDFVQHRQADIRFVQDAIASSVGRQQLNADNNGR</sequence>
<dbReference type="Proteomes" id="UP001165121">
    <property type="component" value="Unassembled WGS sequence"/>
</dbReference>
<dbReference type="AlphaFoldDB" id="A0A9W6YK68"/>